<dbReference type="EMBL" id="JARXIC010000003">
    <property type="protein sequence ID" value="MDQ8193386.1"/>
    <property type="molecule type" value="Genomic_DNA"/>
</dbReference>
<gene>
    <name evidence="1" type="ORF">QEH59_03050</name>
</gene>
<accession>A0ABU1AHX4</accession>
<evidence type="ECO:0000313" key="1">
    <source>
        <dbReference type="EMBL" id="MDQ8193386.1"/>
    </source>
</evidence>
<name>A0ABU1AHX4_9BACT</name>
<evidence type="ECO:0000313" key="2">
    <source>
        <dbReference type="Proteomes" id="UP001243717"/>
    </source>
</evidence>
<organism evidence="1 2">
    <name type="scientific">Thalassobacterium sedimentorum</name>
    <dbReference type="NCBI Taxonomy" id="3041258"/>
    <lineage>
        <taxon>Bacteria</taxon>
        <taxon>Pseudomonadati</taxon>
        <taxon>Verrucomicrobiota</taxon>
        <taxon>Opitutia</taxon>
        <taxon>Puniceicoccales</taxon>
        <taxon>Coraliomargaritaceae</taxon>
        <taxon>Thalassobacterium</taxon>
    </lineage>
</organism>
<proteinExistence type="predicted"/>
<keyword evidence="2" id="KW-1185">Reference proteome</keyword>
<reference evidence="1 2" key="1">
    <citation type="submission" date="2023-04" db="EMBL/GenBank/DDBJ databases">
        <title>A novel bacteria isolated from coastal sediment.</title>
        <authorList>
            <person name="Liu X.-J."/>
            <person name="Du Z.-J."/>
        </authorList>
    </citation>
    <scope>NUCLEOTIDE SEQUENCE [LARGE SCALE GENOMIC DNA]</scope>
    <source>
        <strain evidence="1 2">SDUM461004</strain>
    </source>
</reference>
<dbReference type="Proteomes" id="UP001243717">
    <property type="component" value="Unassembled WGS sequence"/>
</dbReference>
<protein>
    <submittedName>
        <fullName evidence="1">Uncharacterized protein</fullName>
    </submittedName>
</protein>
<sequence>MTITPATTQATERDKAAALMLDVLDKVFTDAIEELQQQINEKEEDEKSSQ</sequence>
<comment type="caution">
    <text evidence="1">The sequence shown here is derived from an EMBL/GenBank/DDBJ whole genome shotgun (WGS) entry which is preliminary data.</text>
</comment>
<dbReference type="RefSeq" id="WP_308983890.1">
    <property type="nucleotide sequence ID" value="NZ_JARXIC010000003.1"/>
</dbReference>